<dbReference type="STRING" id="335543.Sfum_1461"/>
<dbReference type="RefSeq" id="WP_011698322.1">
    <property type="nucleotide sequence ID" value="NC_008554.1"/>
</dbReference>
<dbReference type="InParanoid" id="A0LI99"/>
<evidence type="ECO:0008006" key="4">
    <source>
        <dbReference type="Google" id="ProtNLM"/>
    </source>
</evidence>
<evidence type="ECO:0000256" key="1">
    <source>
        <dbReference type="SAM" id="SignalP"/>
    </source>
</evidence>
<gene>
    <name evidence="2" type="ordered locus">Sfum_1461</name>
</gene>
<evidence type="ECO:0000313" key="2">
    <source>
        <dbReference type="EMBL" id="ABK17151.1"/>
    </source>
</evidence>
<dbReference type="KEGG" id="sfu:Sfum_1461"/>
<feature type="chain" id="PRO_5002627251" description="DUF2950 domain-containing protein" evidence="1">
    <location>
        <begin position="38"/>
        <end position="338"/>
    </location>
</feature>
<accession>A0LI99</accession>
<dbReference type="InterPro" id="IPR021556">
    <property type="entry name" value="DUF2950"/>
</dbReference>
<keyword evidence="1" id="KW-0732">Signal</keyword>
<dbReference type="eggNOG" id="COG4786">
    <property type="taxonomic scope" value="Bacteria"/>
</dbReference>
<dbReference type="HOGENOM" id="CLU_078227_0_0_7"/>
<dbReference type="AlphaFoldDB" id="A0LI99"/>
<dbReference type="Proteomes" id="UP000001784">
    <property type="component" value="Chromosome"/>
</dbReference>
<dbReference type="Pfam" id="PF11453">
    <property type="entry name" value="DUF2950"/>
    <property type="match status" value="1"/>
</dbReference>
<reference evidence="2 3" key="1">
    <citation type="submission" date="2006-10" db="EMBL/GenBank/DDBJ databases">
        <title>Complete sequence of Syntrophobacter fumaroxidans MPOB.</title>
        <authorList>
            <consortium name="US DOE Joint Genome Institute"/>
            <person name="Copeland A."/>
            <person name="Lucas S."/>
            <person name="Lapidus A."/>
            <person name="Barry K."/>
            <person name="Detter J.C."/>
            <person name="Glavina del Rio T."/>
            <person name="Hammon N."/>
            <person name="Israni S."/>
            <person name="Pitluck S."/>
            <person name="Goltsman E.G."/>
            <person name="Martinez M."/>
            <person name="Schmutz J."/>
            <person name="Larimer F."/>
            <person name="Land M."/>
            <person name="Hauser L."/>
            <person name="Kyrpides N."/>
            <person name="Kim E."/>
            <person name="Boone D.R."/>
            <person name="Brockman F."/>
            <person name="Culley D."/>
            <person name="Ferry J."/>
            <person name="Gunsalus R."/>
            <person name="McInerney M.J."/>
            <person name="Morrison M."/>
            <person name="Plugge C."/>
            <person name="Rohlin L."/>
            <person name="Scholten J."/>
            <person name="Sieber J."/>
            <person name="Stams A.J.M."/>
            <person name="Worm P."/>
            <person name="Henstra A.M."/>
            <person name="Richardson P."/>
        </authorList>
    </citation>
    <scope>NUCLEOTIDE SEQUENCE [LARGE SCALE GENOMIC DNA]</scope>
    <source>
        <strain evidence="3">DSM 10017 / MPOB</strain>
    </source>
</reference>
<evidence type="ECO:0000313" key="3">
    <source>
        <dbReference type="Proteomes" id="UP000001784"/>
    </source>
</evidence>
<feature type="signal peptide" evidence="1">
    <location>
        <begin position="1"/>
        <end position="37"/>
    </location>
</feature>
<dbReference type="EMBL" id="CP000478">
    <property type="protein sequence ID" value="ABK17151.1"/>
    <property type="molecule type" value="Genomic_DNA"/>
</dbReference>
<keyword evidence="3" id="KW-1185">Reference proteome</keyword>
<organism evidence="2 3">
    <name type="scientific">Syntrophobacter fumaroxidans (strain DSM 10017 / MPOB)</name>
    <dbReference type="NCBI Taxonomy" id="335543"/>
    <lineage>
        <taxon>Bacteria</taxon>
        <taxon>Pseudomonadati</taxon>
        <taxon>Thermodesulfobacteriota</taxon>
        <taxon>Syntrophobacteria</taxon>
        <taxon>Syntrophobacterales</taxon>
        <taxon>Syntrophobacteraceae</taxon>
        <taxon>Syntrophobacter</taxon>
    </lineage>
</organism>
<protein>
    <recommendedName>
        <fullName evidence="4">DUF2950 domain-containing protein</fullName>
    </recommendedName>
</protein>
<sequence precursor="true">MLLFIQNMKQRSRVRRGLTALALALPALVLCCGVALAAGTKQKVHQRTFASPEAAVRALVVAVEAGDMKELSEILGPEGQEIVSSGDEVADRNGRELFVRLYEEKNAVKRDGEKKAVLELGKDGWPLPIPIVRAGNAWRFDTKQGKQEILNRRIGRNELGVIQACLAYFDAQREYASMTGKGGVLPEYAQKFWSDPGTKNGLYWEAKPGEPQSPLGPLVAAAQKRGYTRKQPTDRPTPYLGYYYKILTAQGKDAPGGAYSYVVNGKMVGGFALVAWPDEYGVSGITTFMVSHDGVVYEKDLGRKTEAAVQSMTAFDPDRTWRKVERKYLEPAAGGGGV</sequence>
<proteinExistence type="predicted"/>
<name>A0LI99_SYNFM</name>